<protein>
    <recommendedName>
        <fullName evidence="1">Mitochondrial resolvase Ydc2 catalytic domain-containing protein</fullName>
    </recommendedName>
</protein>
<evidence type="ECO:0000313" key="2">
    <source>
        <dbReference type="EMBL" id="QHT83936.1"/>
    </source>
</evidence>
<dbReference type="EMBL" id="MN740015">
    <property type="protein sequence ID" value="QHT83936.1"/>
    <property type="molecule type" value="Genomic_DNA"/>
</dbReference>
<dbReference type="GO" id="GO:0003676">
    <property type="term" value="F:nucleic acid binding"/>
    <property type="evidence" value="ECO:0007669"/>
    <property type="project" value="InterPro"/>
</dbReference>
<name>A0A6C0HUX2_9ZZZZ</name>
<dbReference type="AlphaFoldDB" id="A0A6C0HUX2"/>
<dbReference type="InterPro" id="IPR036397">
    <property type="entry name" value="RNaseH_sf"/>
</dbReference>
<dbReference type="SUPFAM" id="SSF53098">
    <property type="entry name" value="Ribonuclease H-like"/>
    <property type="match status" value="1"/>
</dbReference>
<dbReference type="Pfam" id="PF09159">
    <property type="entry name" value="Ydc2-catalyt"/>
    <property type="match status" value="1"/>
</dbReference>
<dbReference type="InterPro" id="IPR012337">
    <property type="entry name" value="RNaseH-like_sf"/>
</dbReference>
<accession>A0A6C0HUX2</accession>
<evidence type="ECO:0000259" key="1">
    <source>
        <dbReference type="Pfam" id="PF09159"/>
    </source>
</evidence>
<dbReference type="InterPro" id="IPR015242">
    <property type="entry name" value="Ydc2_cat"/>
</dbReference>
<dbReference type="Gene3D" id="3.30.420.10">
    <property type="entry name" value="Ribonuclease H-like superfamily/Ribonuclease H"/>
    <property type="match status" value="1"/>
</dbReference>
<sequence>MQRILSFDIGIKNLAYCFLSNVPNENADIKSDDVILDWRVIDLMQHPEIPPSSLPTARCTCSVGNIPKKKQSTVVPRVCGKVAKFTHTGTQDFYCETHAKSHSTPTNGWLIPKKVFERSQLNKLNRERLEALVLGYKIPVAASPKPTKKIYIDLLCEHFQRVCFQPICANGTNGANGTSAAPILNSKQTDLITLGRNMILHLDKQTMLHEQPPTHVILENQISTVASRMKTVQGELTMYFLMRFPEAHIEFISSKNKLKGFEPPTALSDASASLPMNQNAKYKQHKHDAVLYTQQWMNKHPKMKVWEPYMLESKKKDDLCDCFLQGMWYKNLQVS</sequence>
<reference evidence="2" key="1">
    <citation type="journal article" date="2020" name="Nature">
        <title>Giant virus diversity and host interactions through global metagenomics.</title>
        <authorList>
            <person name="Schulz F."/>
            <person name="Roux S."/>
            <person name="Paez-Espino D."/>
            <person name="Jungbluth S."/>
            <person name="Walsh D.A."/>
            <person name="Denef V.J."/>
            <person name="McMahon K.D."/>
            <person name="Konstantinidis K.T."/>
            <person name="Eloe-Fadrosh E.A."/>
            <person name="Kyrpides N.C."/>
            <person name="Woyke T."/>
        </authorList>
    </citation>
    <scope>NUCLEOTIDE SEQUENCE</scope>
    <source>
        <strain evidence="2">GVMAG-M-3300023184-16</strain>
    </source>
</reference>
<feature type="domain" description="Mitochondrial resolvase Ydc2 catalytic" evidence="1">
    <location>
        <begin position="4"/>
        <end position="221"/>
    </location>
</feature>
<proteinExistence type="predicted"/>
<organism evidence="2">
    <name type="scientific">viral metagenome</name>
    <dbReference type="NCBI Taxonomy" id="1070528"/>
    <lineage>
        <taxon>unclassified sequences</taxon>
        <taxon>metagenomes</taxon>
        <taxon>organismal metagenomes</taxon>
    </lineage>
</organism>